<protein>
    <submittedName>
        <fullName evidence="13">TonB-dependent receptor</fullName>
    </submittedName>
</protein>
<keyword evidence="7" id="KW-0408">Iron</keyword>
<keyword evidence="8" id="KW-0406">Ion transport</keyword>
<keyword evidence="14" id="KW-1185">Reference proteome</keyword>
<evidence type="ECO:0000256" key="3">
    <source>
        <dbReference type="ARBA" id="ARBA00022452"/>
    </source>
</evidence>
<dbReference type="AlphaFoldDB" id="A0A4Q6XY38"/>
<dbReference type="Pfam" id="PF00593">
    <property type="entry name" value="TonB_dep_Rec_b-barrel"/>
    <property type="match status" value="1"/>
</dbReference>
<dbReference type="Gene3D" id="2.40.170.20">
    <property type="entry name" value="TonB-dependent receptor, beta-barrel domain"/>
    <property type="match status" value="1"/>
</dbReference>
<evidence type="ECO:0000256" key="7">
    <source>
        <dbReference type="ARBA" id="ARBA00023004"/>
    </source>
</evidence>
<proteinExistence type="predicted"/>
<keyword evidence="10" id="KW-0472">Membrane</keyword>
<dbReference type="RefSeq" id="WP_130155918.1">
    <property type="nucleotide sequence ID" value="NZ_SGIS01000008.1"/>
</dbReference>
<keyword evidence="9" id="KW-0798">TonB box</keyword>
<reference evidence="13 14" key="1">
    <citation type="submission" date="2019-02" db="EMBL/GenBank/DDBJ databases">
        <authorList>
            <person name="Li Y."/>
        </authorList>
    </citation>
    <scope>NUCLEOTIDE SEQUENCE [LARGE SCALE GENOMIC DNA]</scope>
    <source>
        <strain evidence="13 14">3-7</strain>
    </source>
</reference>
<evidence type="ECO:0000256" key="4">
    <source>
        <dbReference type="ARBA" id="ARBA00022496"/>
    </source>
</evidence>
<comment type="subcellular location">
    <subcellularLocation>
        <location evidence="1">Cell outer membrane</location>
        <topology evidence="1">Multi-pass membrane protein</topology>
    </subcellularLocation>
</comment>
<evidence type="ECO:0000256" key="5">
    <source>
        <dbReference type="ARBA" id="ARBA00022692"/>
    </source>
</evidence>
<dbReference type="GO" id="GO:0015344">
    <property type="term" value="F:siderophore uptake transmembrane transporter activity"/>
    <property type="evidence" value="ECO:0007669"/>
    <property type="project" value="TreeGrafter"/>
</dbReference>
<dbReference type="InterPro" id="IPR036942">
    <property type="entry name" value="Beta-barrel_TonB_sf"/>
</dbReference>
<evidence type="ECO:0000313" key="14">
    <source>
        <dbReference type="Proteomes" id="UP000292085"/>
    </source>
</evidence>
<organism evidence="13 14">
    <name type="scientific">Sphingomonas populi</name>
    <dbReference type="NCBI Taxonomy" id="2484750"/>
    <lineage>
        <taxon>Bacteria</taxon>
        <taxon>Pseudomonadati</taxon>
        <taxon>Pseudomonadota</taxon>
        <taxon>Alphaproteobacteria</taxon>
        <taxon>Sphingomonadales</taxon>
        <taxon>Sphingomonadaceae</taxon>
        <taxon>Sphingomonas</taxon>
    </lineage>
</organism>
<dbReference type="GO" id="GO:0009279">
    <property type="term" value="C:cell outer membrane"/>
    <property type="evidence" value="ECO:0007669"/>
    <property type="project" value="UniProtKB-SubCell"/>
</dbReference>
<feature type="domain" description="TonB-dependent receptor-like beta-barrel" evidence="12">
    <location>
        <begin position="119"/>
        <end position="605"/>
    </location>
</feature>
<evidence type="ECO:0000256" key="9">
    <source>
        <dbReference type="ARBA" id="ARBA00023077"/>
    </source>
</evidence>
<gene>
    <name evidence="13" type="ORF">EWE75_06790</name>
</gene>
<keyword evidence="11" id="KW-0998">Cell outer membrane</keyword>
<evidence type="ECO:0000256" key="8">
    <source>
        <dbReference type="ARBA" id="ARBA00023065"/>
    </source>
</evidence>
<evidence type="ECO:0000259" key="12">
    <source>
        <dbReference type="Pfam" id="PF00593"/>
    </source>
</evidence>
<dbReference type="InterPro" id="IPR039426">
    <property type="entry name" value="TonB-dep_rcpt-like"/>
</dbReference>
<sequence length="648" mass="70102">MPYAVASSATPGTAAAPFRVTSGVIQNLGLDFGTGTPVSNQTSFYQLFDGNRQKFNLNVKDGIHPRFDIFTAKIDKDFGDGWNFGANLRSTSGSSSFSTLFQDPPVDTQYLISGNPRNSGDTGFNGLIRSAPYAAYYGNAVGVRAYYTDTVTGPNLTTAQAAPAKLANDVPVFAKVDATTLVADLRLGKTFDFGWSKHALTLGLYNSSFTYDAQSVFARGYSSIEKHSRKVDFYAVDAAGQQVGPSITKDSLVNPALFGLGVTSTELSRAIYILDHITLLDDRLNIDAGFRYQQLKINRVVTNSSNPGNTCEDLTPGNVVAGSTADSLAYKCVSIPDGSPLADSSKYHGEGFSLGANYRLFGGQGTGGETAIYGTVAKSFRLPGFEDYIFGGSATNASTGEVARGDLVEHIMQYEAGIRHTARTWNVSLSGFLINFKAKEQLGPTLVDLSSSVGGVSCAAVPTPNNCPFVRDRYRSKLNNKGLELELGYRPDFVPGLNLQGSVVLQNPKISSDAAFRDQIINGQYNVVNPQTYTPQRQPKIVANFRPVYTIPKTPITLFGQAYYYGKRFAGNDDTAIYPAYTQINAGALYTVNRNFDIQFNAENLNNAKSFTEGGSINASTVLSDGRYVSVARPLLGRTWKFTLSYRY</sequence>
<keyword evidence="5" id="KW-0812">Transmembrane</keyword>
<evidence type="ECO:0000256" key="11">
    <source>
        <dbReference type="ARBA" id="ARBA00023237"/>
    </source>
</evidence>
<dbReference type="OrthoDB" id="7277632at2"/>
<dbReference type="Proteomes" id="UP000292085">
    <property type="component" value="Unassembled WGS sequence"/>
</dbReference>
<evidence type="ECO:0000256" key="1">
    <source>
        <dbReference type="ARBA" id="ARBA00004571"/>
    </source>
</evidence>
<keyword evidence="13" id="KW-0675">Receptor</keyword>
<accession>A0A4Q6XY38</accession>
<keyword evidence="3" id="KW-1134">Transmembrane beta strand</keyword>
<keyword evidence="6" id="KW-0732">Signal</keyword>
<comment type="caution">
    <text evidence="13">The sequence shown here is derived from an EMBL/GenBank/DDBJ whole genome shotgun (WGS) entry which is preliminary data.</text>
</comment>
<keyword evidence="4" id="KW-0410">Iron transport</keyword>
<dbReference type="InterPro" id="IPR000531">
    <property type="entry name" value="Beta-barrel_TonB"/>
</dbReference>
<dbReference type="SUPFAM" id="SSF56935">
    <property type="entry name" value="Porins"/>
    <property type="match status" value="1"/>
</dbReference>
<name>A0A4Q6XY38_9SPHN</name>
<keyword evidence="2" id="KW-0813">Transport</keyword>
<dbReference type="PANTHER" id="PTHR32552">
    <property type="entry name" value="FERRICHROME IRON RECEPTOR-RELATED"/>
    <property type="match status" value="1"/>
</dbReference>
<evidence type="ECO:0000313" key="13">
    <source>
        <dbReference type="EMBL" id="RZF65085.1"/>
    </source>
</evidence>
<dbReference type="PANTHER" id="PTHR32552:SF89">
    <property type="entry name" value="CATECHOLATE SIDEROPHORE RECEPTOR FIU"/>
    <property type="match status" value="1"/>
</dbReference>
<evidence type="ECO:0000256" key="2">
    <source>
        <dbReference type="ARBA" id="ARBA00022448"/>
    </source>
</evidence>
<evidence type="ECO:0000256" key="6">
    <source>
        <dbReference type="ARBA" id="ARBA00022729"/>
    </source>
</evidence>
<evidence type="ECO:0000256" key="10">
    <source>
        <dbReference type="ARBA" id="ARBA00023136"/>
    </source>
</evidence>
<dbReference type="EMBL" id="SGIS01000008">
    <property type="protein sequence ID" value="RZF65085.1"/>
    <property type="molecule type" value="Genomic_DNA"/>
</dbReference>